<reference evidence="1 2" key="1">
    <citation type="journal article" date="2018" name="J. Microbiol.">
        <title>Aestuariibaculum marinum sp. nov., a marine bacterium isolated from seawater in South Korea.</title>
        <authorList>
            <person name="Choi J."/>
            <person name="Lee D."/>
            <person name="Jang J.H."/>
            <person name="Cha S."/>
            <person name="Seo T."/>
        </authorList>
    </citation>
    <scope>NUCLEOTIDE SEQUENCE [LARGE SCALE GENOMIC DNA]</scope>
    <source>
        <strain evidence="1 2">IP7</strain>
    </source>
</reference>
<name>A0A8J6U674_9FLAO</name>
<organism evidence="1 2">
    <name type="scientific">Aestuariibaculum marinum</name>
    <dbReference type="NCBI Taxonomy" id="2683592"/>
    <lineage>
        <taxon>Bacteria</taxon>
        <taxon>Pseudomonadati</taxon>
        <taxon>Bacteroidota</taxon>
        <taxon>Flavobacteriia</taxon>
        <taxon>Flavobacteriales</taxon>
        <taxon>Flavobacteriaceae</taxon>
    </lineage>
</organism>
<proteinExistence type="predicted"/>
<comment type="caution">
    <text evidence="1">The sequence shown here is derived from an EMBL/GenBank/DDBJ whole genome shotgun (WGS) entry which is preliminary data.</text>
</comment>
<dbReference type="AlphaFoldDB" id="A0A8J6U674"/>
<dbReference type="Proteomes" id="UP000621516">
    <property type="component" value="Unassembled WGS sequence"/>
</dbReference>
<evidence type="ECO:0000313" key="1">
    <source>
        <dbReference type="EMBL" id="MBD0824459.1"/>
    </source>
</evidence>
<dbReference type="EMBL" id="JACVXD010000005">
    <property type="protein sequence ID" value="MBD0824459.1"/>
    <property type="molecule type" value="Genomic_DNA"/>
</dbReference>
<sequence>MCLKLIIIRPVSITLFIMAFNLSGGQNNIKEIELKIQRSIRQLAKQADKKENDSVLIADNLMNLSQTTSQLFSAIYKDNLDEKNDSLFFLSLESSQKSLEKLVAIGENNSYINSVIDAIQSDYLTKIKASALGADSTIKTEVRVLVYTRKGDKEIGGYEVKCNYLWDFKNPNPKFIFNNPTNNAERNLAPGYYFMWIEKDGKLIQKKDKLEIGNLHSQEESIIFNL</sequence>
<keyword evidence="2" id="KW-1185">Reference proteome</keyword>
<protein>
    <submittedName>
        <fullName evidence="1">Uncharacterized protein</fullName>
    </submittedName>
</protein>
<evidence type="ECO:0000313" key="2">
    <source>
        <dbReference type="Proteomes" id="UP000621516"/>
    </source>
</evidence>
<gene>
    <name evidence="1" type="ORF">ICJ85_10570</name>
</gene>
<accession>A0A8J6U674</accession>
<dbReference type="RefSeq" id="WP_188223758.1">
    <property type="nucleotide sequence ID" value="NZ_JACVXD010000005.1"/>
</dbReference>